<evidence type="ECO:0000313" key="1">
    <source>
        <dbReference type="EMBL" id="MDI2140015.1"/>
    </source>
</evidence>
<evidence type="ECO:0008006" key="3">
    <source>
        <dbReference type="Google" id="ProtNLM"/>
    </source>
</evidence>
<dbReference type="RefSeq" id="WP_049540446.1">
    <property type="nucleotide sequence ID" value="NZ_JAIRCA020000017.1"/>
</dbReference>
<evidence type="ECO:0000313" key="2">
    <source>
        <dbReference type="Proteomes" id="UP001156146"/>
    </source>
</evidence>
<name>A0ABT6QEW6_9STRE</name>
<keyword evidence="2" id="KW-1185">Reference proteome</keyword>
<comment type="caution">
    <text evidence="1">The sequence shown here is derived from an EMBL/GenBank/DDBJ whole genome shotgun (WGS) entry which is preliminary data.</text>
</comment>
<dbReference type="EMBL" id="JAIRCA020000017">
    <property type="protein sequence ID" value="MDI2140015.1"/>
    <property type="molecule type" value="Genomic_DNA"/>
</dbReference>
<sequence length="399" mass="45885">MVKILSRTEDRKIQTSNYLIELELNEYLEFAENIISNNEYQRKRVRSSMSIYSQLKEDLKYGCIIPPIVLAIDSKDMSEEELNQSNIKELLKKSLILDGLQRTFTIIDAYNELIKEGRDTSLFLKGSLHAEVYGGINRFGLLYRMLTLNTGQTPMTLRHQIEILYSNYDVNIPDIILIKEVEGRSPRNIGEYRFQDIIDGFVSYLQSSYLPMTRSTILETIKTLETISSENVEEDLFKTFVQCYNSLLNRMNSMTSEDDTKNMNDLLSEDDSLLLNAESVKTFLFAESIFSLMSKSQVMTGFGAGLSLLKQKNKISSISDISRLINSLEGGGDYAYDWFLELNKNLYIIKQNSSKIGNSQRMYFSEFFRLLFDESAGCFLNLYETSNTAMEVYTNKMGI</sequence>
<accession>A0ABT6QEW6</accession>
<gene>
    <name evidence="1" type="ORF">K4Z77_007610</name>
</gene>
<organism evidence="1 2">
    <name type="scientific">Streptococcus hohhotensis</name>
    <dbReference type="NCBI Taxonomy" id="2866998"/>
    <lineage>
        <taxon>Bacteria</taxon>
        <taxon>Bacillati</taxon>
        <taxon>Bacillota</taxon>
        <taxon>Bacilli</taxon>
        <taxon>Lactobacillales</taxon>
        <taxon>Streptococcaceae</taxon>
        <taxon>Streptococcus</taxon>
        <taxon>Streptococcus mitis group</taxon>
    </lineage>
</organism>
<dbReference type="Proteomes" id="UP001156146">
    <property type="component" value="Unassembled WGS sequence"/>
</dbReference>
<reference evidence="1" key="1">
    <citation type="submission" date="2023-05" db="EMBL/GenBank/DDBJ databases">
        <title>Streptococcus hohhotensis sp. nov., isolated from the breast milk of healthy women.</title>
        <authorList>
            <person name="Liu W."/>
        </authorList>
    </citation>
    <scope>NUCLEOTIDE SEQUENCE</scope>
    <source>
        <strain evidence="1">IMAU99199</strain>
    </source>
</reference>
<proteinExistence type="predicted"/>
<protein>
    <recommendedName>
        <fullName evidence="3">DUF262 domain-containing protein</fullName>
    </recommendedName>
</protein>